<name>A0A2A9MCC4_BESBE</name>
<keyword evidence="1" id="KW-0175">Coiled coil</keyword>
<evidence type="ECO:0008006" key="6">
    <source>
        <dbReference type="Google" id="ProtNLM"/>
    </source>
</evidence>
<evidence type="ECO:0000313" key="5">
    <source>
        <dbReference type="Proteomes" id="UP000224006"/>
    </source>
</evidence>
<dbReference type="AlphaFoldDB" id="A0A2A9MCC4"/>
<dbReference type="RefSeq" id="XP_029220147.1">
    <property type="nucleotide sequence ID" value="XM_029362781.1"/>
</dbReference>
<dbReference type="VEuPathDB" id="ToxoDB:BESB_043300"/>
<dbReference type="OrthoDB" id="354533at2759"/>
<sequence length="344" mass="38049">MKVQATVACLLLVTVPSCTGSVLRSKQKGFFDVVAQTALQAAGGALQGIHGALASAAGVQPVAEMAPPPPSLNLPELNEDQARKIDTMQKILEKKLQHANELKEKLLADVAYMKEKGLLEKPTGMAALQAAAPTATEAAATLEGFEAPIIFLEPPPVSPKQQLDAATSAEAALHMSGDDASPVMKKVKEYERKKLGMISANTLDEVRREIQQVQADIKKRKVERDELYQKLKKSGRELAKTGSKRLQTEVTFANNDLKEKDKELDILADKLMKLKQQEATLIRTKVSPLYFQRSHTTMHDRTGTRRRSDTGRRYTEPHTCERRQHESISLSEAEEEEEDELAED</sequence>
<keyword evidence="5" id="KW-1185">Reference proteome</keyword>
<protein>
    <recommendedName>
        <fullName evidence="6">Transmembrane protein</fullName>
    </recommendedName>
</protein>
<evidence type="ECO:0000256" key="1">
    <source>
        <dbReference type="SAM" id="Coils"/>
    </source>
</evidence>
<feature type="chain" id="PRO_5012518497" description="Transmembrane protein" evidence="3">
    <location>
        <begin position="21"/>
        <end position="344"/>
    </location>
</feature>
<evidence type="ECO:0000256" key="2">
    <source>
        <dbReference type="SAM" id="MobiDB-lite"/>
    </source>
</evidence>
<keyword evidence="3" id="KW-0732">Signal</keyword>
<organism evidence="4 5">
    <name type="scientific">Besnoitia besnoiti</name>
    <name type="common">Apicomplexan protozoan</name>
    <dbReference type="NCBI Taxonomy" id="94643"/>
    <lineage>
        <taxon>Eukaryota</taxon>
        <taxon>Sar</taxon>
        <taxon>Alveolata</taxon>
        <taxon>Apicomplexa</taxon>
        <taxon>Conoidasida</taxon>
        <taxon>Coccidia</taxon>
        <taxon>Eucoccidiorida</taxon>
        <taxon>Eimeriorina</taxon>
        <taxon>Sarcocystidae</taxon>
        <taxon>Besnoitia</taxon>
    </lineage>
</organism>
<feature type="coiled-coil region" evidence="1">
    <location>
        <begin position="203"/>
        <end position="277"/>
    </location>
</feature>
<dbReference type="Proteomes" id="UP000224006">
    <property type="component" value="Chromosome III"/>
</dbReference>
<feature type="signal peptide" evidence="3">
    <location>
        <begin position="1"/>
        <end position="20"/>
    </location>
</feature>
<reference evidence="4 5" key="1">
    <citation type="submission" date="2017-09" db="EMBL/GenBank/DDBJ databases">
        <title>Genome sequencing of Besnoitia besnoiti strain Bb-Ger1.</title>
        <authorList>
            <person name="Schares G."/>
            <person name="Venepally P."/>
            <person name="Lorenzi H.A."/>
        </authorList>
    </citation>
    <scope>NUCLEOTIDE SEQUENCE [LARGE SCALE GENOMIC DNA]</scope>
    <source>
        <strain evidence="4 5">Bb-Ger1</strain>
    </source>
</reference>
<proteinExistence type="predicted"/>
<feature type="compositionally biased region" description="Acidic residues" evidence="2">
    <location>
        <begin position="332"/>
        <end position="344"/>
    </location>
</feature>
<feature type="region of interest" description="Disordered" evidence="2">
    <location>
        <begin position="294"/>
        <end position="344"/>
    </location>
</feature>
<accession>A0A2A9MCC4</accession>
<feature type="compositionally biased region" description="Basic and acidic residues" evidence="2">
    <location>
        <begin position="297"/>
        <end position="326"/>
    </location>
</feature>
<comment type="caution">
    <text evidence="4">The sequence shown here is derived from an EMBL/GenBank/DDBJ whole genome shotgun (WGS) entry which is preliminary data.</text>
</comment>
<gene>
    <name evidence="4" type="ORF">BESB_043300</name>
</gene>
<dbReference type="GeneID" id="40309260"/>
<dbReference type="EMBL" id="NWUJ01000003">
    <property type="protein sequence ID" value="PFH36138.1"/>
    <property type="molecule type" value="Genomic_DNA"/>
</dbReference>
<evidence type="ECO:0000256" key="3">
    <source>
        <dbReference type="SAM" id="SignalP"/>
    </source>
</evidence>
<dbReference type="KEGG" id="bbes:BESB_043300"/>
<evidence type="ECO:0000313" key="4">
    <source>
        <dbReference type="EMBL" id="PFH36138.1"/>
    </source>
</evidence>